<reference evidence="2 3" key="1">
    <citation type="journal article" date="2019" name="Nat. Microbiol.">
        <title>Mediterranean grassland soil C-N compound turnover is dependent on rainfall and depth, and is mediated by genomically divergent microorganisms.</title>
        <authorList>
            <person name="Diamond S."/>
            <person name="Andeer P.F."/>
            <person name="Li Z."/>
            <person name="Crits-Christoph A."/>
            <person name="Burstein D."/>
            <person name="Anantharaman K."/>
            <person name="Lane K.R."/>
            <person name="Thomas B.C."/>
            <person name="Pan C."/>
            <person name="Northen T.R."/>
            <person name="Banfield J.F."/>
        </authorList>
    </citation>
    <scope>NUCLEOTIDE SEQUENCE [LARGE SCALE GENOMIC DNA]</scope>
    <source>
        <strain evidence="2">NP_6</strain>
    </source>
</reference>
<name>A0A537J7R6_9BACT</name>
<keyword evidence="1" id="KW-0812">Transmembrane</keyword>
<keyword evidence="1" id="KW-0472">Membrane</keyword>
<feature type="transmembrane region" description="Helical" evidence="1">
    <location>
        <begin position="20"/>
        <end position="38"/>
    </location>
</feature>
<gene>
    <name evidence="2" type="ORF">E6H03_10865</name>
</gene>
<dbReference type="AlphaFoldDB" id="A0A537J7R6"/>
<sequence>MFRATKVGLTGGSAMTDPGWTGWNTVVSVLVALIPALFRFREVLLKSQDLVTEIAGIIVLMGGLVLYAETMPQWLQLQAQMAKMGLEVEGLQMMFFGSLGLMTLGGLLTLFGLLGRLSGGIKHK</sequence>
<dbReference type="Proteomes" id="UP000318093">
    <property type="component" value="Unassembled WGS sequence"/>
</dbReference>
<protein>
    <submittedName>
        <fullName evidence="2">Uncharacterized protein</fullName>
    </submittedName>
</protein>
<accession>A0A537J7R6</accession>
<proteinExistence type="predicted"/>
<evidence type="ECO:0000256" key="1">
    <source>
        <dbReference type="SAM" id="Phobius"/>
    </source>
</evidence>
<feature type="transmembrane region" description="Helical" evidence="1">
    <location>
        <begin position="93"/>
        <end position="114"/>
    </location>
</feature>
<organism evidence="2 3">
    <name type="scientific">Candidatus Segetimicrobium genomatis</name>
    <dbReference type="NCBI Taxonomy" id="2569760"/>
    <lineage>
        <taxon>Bacteria</taxon>
        <taxon>Bacillati</taxon>
        <taxon>Candidatus Sysuimicrobiota</taxon>
        <taxon>Candidatus Sysuimicrobiia</taxon>
        <taxon>Candidatus Sysuimicrobiales</taxon>
        <taxon>Candidatus Segetimicrobiaceae</taxon>
        <taxon>Candidatus Segetimicrobium</taxon>
    </lineage>
</organism>
<comment type="caution">
    <text evidence="2">The sequence shown here is derived from an EMBL/GenBank/DDBJ whole genome shotgun (WGS) entry which is preliminary data.</text>
</comment>
<evidence type="ECO:0000313" key="2">
    <source>
        <dbReference type="EMBL" id="TMI79106.1"/>
    </source>
</evidence>
<evidence type="ECO:0000313" key="3">
    <source>
        <dbReference type="Proteomes" id="UP000318093"/>
    </source>
</evidence>
<dbReference type="EMBL" id="VBAN01000355">
    <property type="protein sequence ID" value="TMI79106.1"/>
    <property type="molecule type" value="Genomic_DNA"/>
</dbReference>
<feature type="transmembrane region" description="Helical" evidence="1">
    <location>
        <begin position="50"/>
        <end position="68"/>
    </location>
</feature>
<keyword evidence="1" id="KW-1133">Transmembrane helix</keyword>